<organism evidence="2 3">
    <name type="scientific">Parasitella parasitica</name>
    <dbReference type="NCBI Taxonomy" id="35722"/>
    <lineage>
        <taxon>Eukaryota</taxon>
        <taxon>Fungi</taxon>
        <taxon>Fungi incertae sedis</taxon>
        <taxon>Mucoromycota</taxon>
        <taxon>Mucoromycotina</taxon>
        <taxon>Mucoromycetes</taxon>
        <taxon>Mucorales</taxon>
        <taxon>Mucorineae</taxon>
        <taxon>Mucoraceae</taxon>
        <taxon>Parasitella</taxon>
    </lineage>
</organism>
<sequence length="273" mass="31121">MYHLGACAIKHSHIFPKTKLPDALDYSLSTQNAFERCEADHSFSSHIKKKSDTYYSLSSSKIYEARACRQPSEMDIYGLRAYVLYSIYKINDVYIRAKGESPWQHQRKNWRIAGIDSRDSSLKGRGQLRIEPTVIQELLSSIPSELCLNDDDRTLLTSTIDFDDILELKKKGDSKAMGNYRPISLTNCDYKYFTKVLNQRMMSVSPKLINANQIGFIPGKYIAENGLRCQIIIEDTESRWVMAEQSGSMVSLDKDIGLRQGQSIILPRCVTPL</sequence>
<protein>
    <recommendedName>
        <fullName evidence="1">Reverse transcriptase domain-containing protein</fullName>
    </recommendedName>
</protein>
<dbReference type="STRING" id="35722.A0A0B7N9T9"/>
<dbReference type="AlphaFoldDB" id="A0A0B7N9T9"/>
<gene>
    <name evidence="2" type="primary">PARPA_05621.1 scaffold 18730</name>
</gene>
<proteinExistence type="predicted"/>
<dbReference type="PANTHER" id="PTHR31635">
    <property type="entry name" value="REVERSE TRANSCRIPTASE DOMAIN-CONTAINING PROTEIN-RELATED"/>
    <property type="match status" value="1"/>
</dbReference>
<feature type="domain" description="Reverse transcriptase" evidence="1">
    <location>
        <begin position="169"/>
        <end position="238"/>
    </location>
</feature>
<dbReference type="InterPro" id="IPR000477">
    <property type="entry name" value="RT_dom"/>
</dbReference>
<evidence type="ECO:0000313" key="3">
    <source>
        <dbReference type="Proteomes" id="UP000054107"/>
    </source>
</evidence>
<dbReference type="Proteomes" id="UP000054107">
    <property type="component" value="Unassembled WGS sequence"/>
</dbReference>
<dbReference type="EMBL" id="LN726786">
    <property type="protein sequence ID" value="CEP11739.1"/>
    <property type="molecule type" value="Genomic_DNA"/>
</dbReference>
<evidence type="ECO:0000259" key="1">
    <source>
        <dbReference type="Pfam" id="PF00078"/>
    </source>
</evidence>
<accession>A0A0B7N9T9</accession>
<name>A0A0B7N9T9_9FUNG</name>
<dbReference type="PANTHER" id="PTHR31635:SF196">
    <property type="entry name" value="REVERSE TRANSCRIPTASE DOMAIN-CONTAINING PROTEIN-RELATED"/>
    <property type="match status" value="1"/>
</dbReference>
<evidence type="ECO:0000313" key="2">
    <source>
        <dbReference type="EMBL" id="CEP11739.1"/>
    </source>
</evidence>
<dbReference type="OrthoDB" id="2426083at2759"/>
<dbReference type="Pfam" id="PF00078">
    <property type="entry name" value="RVT_1"/>
    <property type="match status" value="1"/>
</dbReference>
<keyword evidence="3" id="KW-1185">Reference proteome</keyword>
<reference evidence="2 3" key="1">
    <citation type="submission" date="2014-09" db="EMBL/GenBank/DDBJ databases">
        <authorList>
            <person name="Ellenberger Sabrina"/>
        </authorList>
    </citation>
    <scope>NUCLEOTIDE SEQUENCE [LARGE SCALE GENOMIC DNA]</scope>
    <source>
        <strain evidence="2 3">CBS 412.66</strain>
    </source>
</reference>